<dbReference type="Pfam" id="PF00293">
    <property type="entry name" value="NUDIX"/>
    <property type="match status" value="1"/>
</dbReference>
<dbReference type="PROSITE" id="PS00893">
    <property type="entry name" value="NUDIX_BOX"/>
    <property type="match status" value="1"/>
</dbReference>
<evidence type="ECO:0000256" key="5">
    <source>
        <dbReference type="SAM" id="MobiDB-lite"/>
    </source>
</evidence>
<feature type="region of interest" description="Disordered" evidence="5">
    <location>
        <begin position="1"/>
        <end position="20"/>
    </location>
</feature>
<gene>
    <name evidence="7" type="ORF">HETSPECPRED_006504</name>
</gene>
<dbReference type="Gene3D" id="3.90.79.10">
    <property type="entry name" value="Nucleoside Triphosphate Pyrophosphohydrolase"/>
    <property type="match status" value="1"/>
</dbReference>
<dbReference type="PROSITE" id="PS51462">
    <property type="entry name" value="NUDIX"/>
    <property type="match status" value="1"/>
</dbReference>
<dbReference type="GO" id="GO:0000298">
    <property type="term" value="F:endopolyphosphatase activity"/>
    <property type="evidence" value="ECO:0007669"/>
    <property type="project" value="TreeGrafter"/>
</dbReference>
<evidence type="ECO:0000256" key="3">
    <source>
        <dbReference type="ARBA" id="ARBA00022801"/>
    </source>
</evidence>
<feature type="compositionally biased region" description="Polar residues" evidence="5">
    <location>
        <begin position="1"/>
        <end position="10"/>
    </location>
</feature>
<dbReference type="AlphaFoldDB" id="A0A8H3FM47"/>
<dbReference type="GO" id="GO:1901909">
    <property type="term" value="P:diadenosine hexaphosphate catabolic process"/>
    <property type="evidence" value="ECO:0007669"/>
    <property type="project" value="TreeGrafter"/>
</dbReference>
<dbReference type="CDD" id="cd04666">
    <property type="entry name" value="NUDIX_DIPP2_like_Nudt4"/>
    <property type="match status" value="1"/>
</dbReference>
<evidence type="ECO:0000313" key="7">
    <source>
        <dbReference type="EMBL" id="CAF9927093.1"/>
    </source>
</evidence>
<evidence type="ECO:0000256" key="1">
    <source>
        <dbReference type="ARBA" id="ARBA00001946"/>
    </source>
</evidence>
<dbReference type="GO" id="GO:0071543">
    <property type="term" value="P:diphosphoinositol polyphosphate metabolic process"/>
    <property type="evidence" value="ECO:0007669"/>
    <property type="project" value="TreeGrafter"/>
</dbReference>
<dbReference type="GO" id="GO:0046872">
    <property type="term" value="F:metal ion binding"/>
    <property type="evidence" value="ECO:0007669"/>
    <property type="project" value="UniProtKB-KW"/>
</dbReference>
<evidence type="ECO:0000259" key="6">
    <source>
        <dbReference type="PROSITE" id="PS51462"/>
    </source>
</evidence>
<accession>A0A8H3FM47</accession>
<dbReference type="SUPFAM" id="SSF55811">
    <property type="entry name" value="Nudix"/>
    <property type="match status" value="1"/>
</dbReference>
<dbReference type="PANTHER" id="PTHR12629">
    <property type="entry name" value="DIPHOSPHOINOSITOL POLYPHOSPHATE PHOSPHOHYDROLASE"/>
    <property type="match status" value="1"/>
</dbReference>
<dbReference type="InterPro" id="IPR000086">
    <property type="entry name" value="NUDIX_hydrolase_dom"/>
</dbReference>
<dbReference type="Proteomes" id="UP000664521">
    <property type="component" value="Unassembled WGS sequence"/>
</dbReference>
<sequence length="157" mass="17636">MAQKLASTARTGRDNQRYGTQGERLVAGVVPLSADKTKVLLIQSTRRGGWVLPKGGWENDEAIQEAARREAWEEAGIECTVTKDLGNIPDRRAPNELTPNAPRAMFHFFEASVQKEANEWPEKHKRGRQWMTYQAAKQALAPRPELAEALDRSSIVR</sequence>
<dbReference type="GO" id="GO:1901911">
    <property type="term" value="P:adenosine 5'-(hexahydrogen pentaphosphate) catabolic process"/>
    <property type="evidence" value="ECO:0007669"/>
    <property type="project" value="TreeGrafter"/>
</dbReference>
<organism evidence="7 8">
    <name type="scientific">Heterodermia speciosa</name>
    <dbReference type="NCBI Taxonomy" id="116794"/>
    <lineage>
        <taxon>Eukaryota</taxon>
        <taxon>Fungi</taxon>
        <taxon>Dikarya</taxon>
        <taxon>Ascomycota</taxon>
        <taxon>Pezizomycotina</taxon>
        <taxon>Lecanoromycetes</taxon>
        <taxon>OSLEUM clade</taxon>
        <taxon>Lecanoromycetidae</taxon>
        <taxon>Caliciales</taxon>
        <taxon>Physciaceae</taxon>
        <taxon>Heterodermia</taxon>
    </lineage>
</organism>
<dbReference type="GO" id="GO:0005737">
    <property type="term" value="C:cytoplasm"/>
    <property type="evidence" value="ECO:0007669"/>
    <property type="project" value="TreeGrafter"/>
</dbReference>
<comment type="caution">
    <text evidence="7">The sequence shown here is derived from an EMBL/GenBank/DDBJ whole genome shotgun (WGS) entry which is preliminary data.</text>
</comment>
<dbReference type="GO" id="GO:0005634">
    <property type="term" value="C:nucleus"/>
    <property type="evidence" value="ECO:0007669"/>
    <property type="project" value="TreeGrafter"/>
</dbReference>
<dbReference type="GO" id="GO:0034432">
    <property type="term" value="F:bis(5'-adenosyl)-pentaphosphatase activity"/>
    <property type="evidence" value="ECO:0007669"/>
    <property type="project" value="TreeGrafter"/>
</dbReference>
<comment type="cofactor">
    <cofactor evidence="1">
        <name>Mg(2+)</name>
        <dbReference type="ChEBI" id="CHEBI:18420"/>
    </cofactor>
</comment>
<dbReference type="GO" id="GO:0034431">
    <property type="term" value="F:bis(5'-adenosyl)-hexaphosphatase activity"/>
    <property type="evidence" value="ECO:0007669"/>
    <property type="project" value="TreeGrafter"/>
</dbReference>
<keyword evidence="3" id="KW-0378">Hydrolase</keyword>
<evidence type="ECO:0000256" key="4">
    <source>
        <dbReference type="ARBA" id="ARBA00022842"/>
    </source>
</evidence>
<evidence type="ECO:0000256" key="2">
    <source>
        <dbReference type="ARBA" id="ARBA00022723"/>
    </source>
</evidence>
<proteinExistence type="predicted"/>
<name>A0A8H3FM47_9LECA</name>
<keyword evidence="8" id="KW-1185">Reference proteome</keyword>
<dbReference type="GO" id="GO:1901907">
    <property type="term" value="P:diadenosine pentaphosphate catabolic process"/>
    <property type="evidence" value="ECO:0007669"/>
    <property type="project" value="TreeGrafter"/>
</dbReference>
<keyword evidence="2" id="KW-0479">Metal-binding</keyword>
<dbReference type="InterPro" id="IPR020084">
    <property type="entry name" value="NUDIX_hydrolase_CS"/>
</dbReference>
<dbReference type="PANTHER" id="PTHR12629:SF0">
    <property type="entry name" value="DIPHOSPHOINOSITOL-POLYPHOSPHATE DIPHOSPHATASE"/>
    <property type="match status" value="1"/>
</dbReference>
<dbReference type="OrthoDB" id="2011998at2759"/>
<dbReference type="InterPro" id="IPR047198">
    <property type="entry name" value="DDP-like_NUDIX"/>
</dbReference>
<dbReference type="InterPro" id="IPR015797">
    <property type="entry name" value="NUDIX_hydrolase-like_dom_sf"/>
</dbReference>
<dbReference type="EMBL" id="CAJPDS010000043">
    <property type="protein sequence ID" value="CAF9927093.1"/>
    <property type="molecule type" value="Genomic_DNA"/>
</dbReference>
<keyword evidence="4" id="KW-0460">Magnesium</keyword>
<dbReference type="GO" id="GO:0008486">
    <property type="term" value="F:diphosphoinositol-polyphosphate diphosphatase activity"/>
    <property type="evidence" value="ECO:0007669"/>
    <property type="project" value="TreeGrafter"/>
</dbReference>
<reference evidence="7" key="1">
    <citation type="submission" date="2021-03" db="EMBL/GenBank/DDBJ databases">
        <authorList>
            <person name="Tagirdzhanova G."/>
        </authorList>
    </citation>
    <scope>NUCLEOTIDE SEQUENCE</scope>
</reference>
<feature type="domain" description="Nudix hydrolase" evidence="6">
    <location>
        <begin position="22"/>
        <end position="154"/>
    </location>
</feature>
<evidence type="ECO:0000313" key="8">
    <source>
        <dbReference type="Proteomes" id="UP000664521"/>
    </source>
</evidence>
<protein>
    <recommendedName>
        <fullName evidence="6">Nudix hydrolase domain-containing protein</fullName>
    </recommendedName>
</protein>